<evidence type="ECO:0000256" key="2">
    <source>
        <dbReference type="ARBA" id="ARBA00022692"/>
    </source>
</evidence>
<evidence type="ECO:0000256" key="5">
    <source>
        <dbReference type="SAM" id="Phobius"/>
    </source>
</evidence>
<comment type="subcellular location">
    <subcellularLocation>
        <location evidence="1">Membrane</location>
        <topology evidence="1">Multi-pass membrane protein</topology>
    </subcellularLocation>
</comment>
<evidence type="ECO:0000256" key="4">
    <source>
        <dbReference type="ARBA" id="ARBA00023136"/>
    </source>
</evidence>
<dbReference type="PANTHER" id="PTHR23514">
    <property type="entry name" value="BYPASS OF STOP CODON PROTEIN 6"/>
    <property type="match status" value="1"/>
</dbReference>
<feature type="transmembrane region" description="Helical" evidence="5">
    <location>
        <begin position="142"/>
        <end position="162"/>
    </location>
</feature>
<dbReference type="GO" id="GO:0016020">
    <property type="term" value="C:membrane"/>
    <property type="evidence" value="ECO:0007669"/>
    <property type="project" value="UniProtKB-SubCell"/>
</dbReference>
<feature type="transmembrane region" description="Helical" evidence="5">
    <location>
        <begin position="332"/>
        <end position="353"/>
    </location>
</feature>
<dbReference type="Proteomes" id="UP000500767">
    <property type="component" value="Chromosome"/>
</dbReference>
<dbReference type="PANTHER" id="PTHR23514:SF13">
    <property type="entry name" value="INNER MEMBRANE PROTEIN YBJJ"/>
    <property type="match status" value="1"/>
</dbReference>
<feature type="transmembrane region" description="Helical" evidence="5">
    <location>
        <begin position="105"/>
        <end position="130"/>
    </location>
</feature>
<proteinExistence type="predicted"/>
<feature type="transmembrane region" description="Helical" evidence="5">
    <location>
        <begin position="359"/>
        <end position="380"/>
    </location>
</feature>
<feature type="domain" description="Major facilitator superfamily (MFS) profile" evidence="6">
    <location>
        <begin position="207"/>
        <end position="382"/>
    </location>
</feature>
<feature type="transmembrane region" description="Helical" evidence="5">
    <location>
        <begin position="52"/>
        <end position="74"/>
    </location>
</feature>
<sequence>MTISVTTRTDPGRAEQRATRIVFFIAGFGYAAWAPLVPFAKARAGISDGGLGLLLLCLGAGSIVMMPLAGALSAKLGCRRVIVASALFVAATLPFLTLVSSAPLLVAALLIFGASVGTIDVSMNIQAIIVERASGRSMMSGFHGLFSVGGIAGAGGMTALLSLGISPFAATLCISACILAALAIAQAHLLSYGSRSEGPPFAIPHGVVLFIGMLCFVLFLAEGAILDWSAVFLTSDLHMEATYAGLGYAAFASTMTIGRLFGDRIVGRLGSRQIILVGGLFGAAGFTVATLVTSPAIAILGYALVGVGCSNIVPVLFSAVGRQTVMPENVAVPAITTLGYIGILAGPAGIGFIAHASSLSVAFLVMALMLVGVAFSGRFLRT</sequence>
<organism evidence="7 8">
    <name type="scientific">Lichenicola cladoniae</name>
    <dbReference type="NCBI Taxonomy" id="1484109"/>
    <lineage>
        <taxon>Bacteria</taxon>
        <taxon>Pseudomonadati</taxon>
        <taxon>Pseudomonadota</taxon>
        <taxon>Alphaproteobacteria</taxon>
        <taxon>Acetobacterales</taxon>
        <taxon>Acetobacteraceae</taxon>
        <taxon>Lichenicola</taxon>
    </lineage>
</organism>
<evidence type="ECO:0000259" key="6">
    <source>
        <dbReference type="PROSITE" id="PS50850"/>
    </source>
</evidence>
<feature type="transmembrane region" description="Helical" evidence="5">
    <location>
        <begin position="241"/>
        <end position="262"/>
    </location>
</feature>
<name>A0A6M8HN11_9PROT</name>
<feature type="transmembrane region" description="Helical" evidence="5">
    <location>
        <begin position="21"/>
        <end position="40"/>
    </location>
</feature>
<gene>
    <name evidence="7" type="ORF">HN018_06195</name>
</gene>
<evidence type="ECO:0000256" key="3">
    <source>
        <dbReference type="ARBA" id="ARBA00022989"/>
    </source>
</evidence>
<protein>
    <submittedName>
        <fullName evidence="7">MFS transporter</fullName>
    </submittedName>
</protein>
<keyword evidence="2 5" id="KW-0812">Transmembrane</keyword>
<feature type="transmembrane region" description="Helical" evidence="5">
    <location>
        <begin position="201"/>
        <end position="221"/>
    </location>
</feature>
<dbReference type="PROSITE" id="PS50850">
    <property type="entry name" value="MFS"/>
    <property type="match status" value="1"/>
</dbReference>
<dbReference type="InterPro" id="IPR020846">
    <property type="entry name" value="MFS_dom"/>
</dbReference>
<dbReference type="AlphaFoldDB" id="A0A6M8HN11"/>
<dbReference type="GO" id="GO:0022857">
    <property type="term" value="F:transmembrane transporter activity"/>
    <property type="evidence" value="ECO:0007669"/>
    <property type="project" value="InterPro"/>
</dbReference>
<dbReference type="KEGG" id="lck:HN018_06195"/>
<evidence type="ECO:0000313" key="7">
    <source>
        <dbReference type="EMBL" id="QKE89687.1"/>
    </source>
</evidence>
<evidence type="ECO:0000313" key="8">
    <source>
        <dbReference type="Proteomes" id="UP000500767"/>
    </source>
</evidence>
<dbReference type="InterPro" id="IPR051788">
    <property type="entry name" value="MFS_Transporter"/>
</dbReference>
<keyword evidence="8" id="KW-1185">Reference proteome</keyword>
<dbReference type="SUPFAM" id="SSF103473">
    <property type="entry name" value="MFS general substrate transporter"/>
    <property type="match status" value="1"/>
</dbReference>
<accession>A0A6M8HN11</accession>
<dbReference type="Pfam" id="PF07690">
    <property type="entry name" value="MFS_1"/>
    <property type="match status" value="1"/>
</dbReference>
<dbReference type="InterPro" id="IPR036259">
    <property type="entry name" value="MFS_trans_sf"/>
</dbReference>
<reference evidence="7 8" key="1">
    <citation type="journal article" date="2014" name="World J. Microbiol. Biotechnol.">
        <title>Biodiversity and physiological characteristics of Antarctic and Arctic lichens-associated bacteria.</title>
        <authorList>
            <person name="Lee Y.M."/>
            <person name="Kim E.H."/>
            <person name="Lee H.K."/>
            <person name="Hong S.G."/>
        </authorList>
    </citation>
    <scope>NUCLEOTIDE SEQUENCE [LARGE SCALE GENOMIC DNA]</scope>
    <source>
        <strain evidence="7 8">PAMC 26569</strain>
    </source>
</reference>
<evidence type="ECO:0000256" key="1">
    <source>
        <dbReference type="ARBA" id="ARBA00004141"/>
    </source>
</evidence>
<dbReference type="Gene3D" id="1.20.1250.20">
    <property type="entry name" value="MFS general substrate transporter like domains"/>
    <property type="match status" value="2"/>
</dbReference>
<dbReference type="CDD" id="cd17393">
    <property type="entry name" value="MFS_MosC_like"/>
    <property type="match status" value="1"/>
</dbReference>
<feature type="transmembrane region" description="Helical" evidence="5">
    <location>
        <begin position="168"/>
        <end position="189"/>
    </location>
</feature>
<feature type="transmembrane region" description="Helical" evidence="5">
    <location>
        <begin position="299"/>
        <end position="320"/>
    </location>
</feature>
<dbReference type="EMBL" id="CP053708">
    <property type="protein sequence ID" value="QKE89687.1"/>
    <property type="molecule type" value="Genomic_DNA"/>
</dbReference>
<keyword evidence="3 5" id="KW-1133">Transmembrane helix</keyword>
<keyword evidence="4 5" id="KW-0472">Membrane</keyword>
<dbReference type="RefSeq" id="WP_171834676.1">
    <property type="nucleotide sequence ID" value="NZ_CP053708.1"/>
</dbReference>
<dbReference type="InterPro" id="IPR011701">
    <property type="entry name" value="MFS"/>
</dbReference>
<feature type="transmembrane region" description="Helical" evidence="5">
    <location>
        <begin position="81"/>
        <end position="99"/>
    </location>
</feature>
<feature type="transmembrane region" description="Helical" evidence="5">
    <location>
        <begin position="274"/>
        <end position="293"/>
    </location>
</feature>